<feature type="transmembrane region" description="Helical" evidence="1">
    <location>
        <begin position="25"/>
        <end position="47"/>
    </location>
</feature>
<keyword evidence="3" id="KW-1185">Reference proteome</keyword>
<feature type="transmembrane region" description="Helical" evidence="1">
    <location>
        <begin position="178"/>
        <end position="196"/>
    </location>
</feature>
<keyword evidence="1" id="KW-0812">Transmembrane</keyword>
<name>A0ABT3CSE6_9BACT</name>
<reference evidence="2 3" key="1">
    <citation type="submission" date="2022-10" db="EMBL/GenBank/DDBJ databases">
        <title>Comparative genomics and taxonomic characterization of three novel marine species of genus Reichenbachiella exhibiting antioxidant and polysaccharide degradation activities.</title>
        <authorList>
            <person name="Muhammad N."/>
            <person name="Lee Y.-J."/>
            <person name="Ko J."/>
            <person name="Kim S.-G."/>
        </authorList>
    </citation>
    <scope>NUCLEOTIDE SEQUENCE [LARGE SCALE GENOMIC DNA]</scope>
    <source>
        <strain evidence="2 3">ABR2-5</strain>
    </source>
</reference>
<comment type="caution">
    <text evidence="2">The sequence shown here is derived from an EMBL/GenBank/DDBJ whole genome shotgun (WGS) entry which is preliminary data.</text>
</comment>
<feature type="transmembrane region" description="Helical" evidence="1">
    <location>
        <begin position="100"/>
        <end position="124"/>
    </location>
</feature>
<evidence type="ECO:0000256" key="1">
    <source>
        <dbReference type="SAM" id="Phobius"/>
    </source>
</evidence>
<sequence>MNKHFDLNRFWLLVKLELFQFRKGILITLDITMGMLFFFGFLLAIIVDPSLIVYEHHQNYAFTLLAGGFVLSSLAFRDLSSPLKRSRFLTLPVSAFERFLSMWLLTCLGWVLLYSFTFWVFVQLANPLGRALFGHVTFEEFDPLGPFALMMIKIYVVLQGIFLVGATQFRSYVLPKTLATLIIVAIPMAVMLYLGVGERMEDNEMCLVESEKLVQSTSHIFWQGIVYAFWWGLAPLCWVLTYLGLREQEA</sequence>
<keyword evidence="1" id="KW-1133">Transmembrane helix</keyword>
<dbReference type="RefSeq" id="WP_264137215.1">
    <property type="nucleotide sequence ID" value="NZ_JAOYOD010000001.1"/>
</dbReference>
<feature type="transmembrane region" description="Helical" evidence="1">
    <location>
        <begin position="220"/>
        <end position="245"/>
    </location>
</feature>
<protein>
    <recommendedName>
        <fullName evidence="4">ABC-2 family transporter protein</fullName>
    </recommendedName>
</protein>
<accession>A0ABT3CSE6</accession>
<dbReference type="Proteomes" id="UP001300692">
    <property type="component" value="Unassembled WGS sequence"/>
</dbReference>
<evidence type="ECO:0008006" key="4">
    <source>
        <dbReference type="Google" id="ProtNLM"/>
    </source>
</evidence>
<feature type="transmembrane region" description="Helical" evidence="1">
    <location>
        <begin position="59"/>
        <end position="79"/>
    </location>
</feature>
<proteinExistence type="predicted"/>
<evidence type="ECO:0000313" key="2">
    <source>
        <dbReference type="EMBL" id="MCV9386424.1"/>
    </source>
</evidence>
<feature type="transmembrane region" description="Helical" evidence="1">
    <location>
        <begin position="144"/>
        <end position="166"/>
    </location>
</feature>
<dbReference type="EMBL" id="JAOYOD010000001">
    <property type="protein sequence ID" value="MCV9386424.1"/>
    <property type="molecule type" value="Genomic_DNA"/>
</dbReference>
<gene>
    <name evidence="2" type="ORF">N7U62_07100</name>
</gene>
<evidence type="ECO:0000313" key="3">
    <source>
        <dbReference type="Proteomes" id="UP001300692"/>
    </source>
</evidence>
<organism evidence="2 3">
    <name type="scientific">Reichenbachiella ulvae</name>
    <dbReference type="NCBI Taxonomy" id="2980104"/>
    <lineage>
        <taxon>Bacteria</taxon>
        <taxon>Pseudomonadati</taxon>
        <taxon>Bacteroidota</taxon>
        <taxon>Cytophagia</taxon>
        <taxon>Cytophagales</taxon>
        <taxon>Reichenbachiellaceae</taxon>
        <taxon>Reichenbachiella</taxon>
    </lineage>
</organism>
<keyword evidence="1" id="KW-0472">Membrane</keyword>